<evidence type="ECO:0000313" key="2">
    <source>
        <dbReference type="Proteomes" id="UP000291892"/>
    </source>
</evidence>
<accession>A0AAE8Q3M4</accession>
<sequence length="93" mass="10542">MPFDEPEHVLCKRWRVEKMELTREQLSTLTGFSASMIKDYGRPNRVIDENARKRYRLACAAVEMGVQFDWAGASLLITQPVHITTEAGSSNGK</sequence>
<reference evidence="1 2" key="1">
    <citation type="submission" date="2019-02" db="EMBL/GenBank/DDBJ databases">
        <title>The genomic architecture of introgression among sibling species of bacteria.</title>
        <authorList>
            <person name="Cavassim M.I.A."/>
            <person name="Moeskjaer S."/>
            <person name="Moslemi C."/>
            <person name="Fields B."/>
            <person name="Bachmann A."/>
            <person name="Vilhjalmsson B."/>
            <person name="Schierup M.H."/>
            <person name="Young J.P.W."/>
            <person name="Andersen S.U."/>
        </authorList>
    </citation>
    <scope>NUCLEOTIDE SEQUENCE [LARGE SCALE GENOMIC DNA]</scope>
    <source>
        <strain evidence="1 2">SM42</strain>
    </source>
</reference>
<comment type="caution">
    <text evidence="1">The sequence shown here is derived from an EMBL/GenBank/DDBJ whole genome shotgun (WGS) entry which is preliminary data.</text>
</comment>
<name>A0AAE8Q3M4_9HYPH</name>
<gene>
    <name evidence="1" type="ORF">ELG94_39500</name>
</gene>
<proteinExistence type="predicted"/>
<protein>
    <submittedName>
        <fullName evidence="1">Uncharacterized protein</fullName>
    </submittedName>
</protein>
<organism evidence="1 2">
    <name type="scientific">Rhizobium ruizarguesonis</name>
    <dbReference type="NCBI Taxonomy" id="2081791"/>
    <lineage>
        <taxon>Bacteria</taxon>
        <taxon>Pseudomonadati</taxon>
        <taxon>Pseudomonadota</taxon>
        <taxon>Alphaproteobacteria</taxon>
        <taxon>Hyphomicrobiales</taxon>
        <taxon>Rhizobiaceae</taxon>
        <taxon>Rhizobium/Agrobacterium group</taxon>
        <taxon>Rhizobium</taxon>
    </lineage>
</organism>
<dbReference type="AlphaFoldDB" id="A0AAE8Q3M4"/>
<dbReference type="Proteomes" id="UP000291892">
    <property type="component" value="Unassembled WGS sequence"/>
</dbReference>
<evidence type="ECO:0000313" key="1">
    <source>
        <dbReference type="EMBL" id="TBF00971.1"/>
    </source>
</evidence>
<dbReference type="EMBL" id="SIKX01000009">
    <property type="protein sequence ID" value="TBF00971.1"/>
    <property type="molecule type" value="Genomic_DNA"/>
</dbReference>